<feature type="region of interest" description="Disordered" evidence="1">
    <location>
        <begin position="67"/>
        <end position="119"/>
    </location>
</feature>
<reference evidence="2 3" key="1">
    <citation type="submission" date="2022-12" db="EMBL/GenBank/DDBJ databases">
        <title>Genomic features and morphological characterization of a novel Knufia sp. strain isolated from spacecraft assembly facility.</title>
        <authorList>
            <person name="Teixeira M."/>
            <person name="Chander A.M."/>
            <person name="Stajich J.E."/>
            <person name="Venkateswaran K."/>
        </authorList>
    </citation>
    <scope>NUCLEOTIDE SEQUENCE [LARGE SCALE GENOMIC DNA]</scope>
    <source>
        <strain evidence="2 3">FJI-L2-BK-P2</strain>
    </source>
</reference>
<keyword evidence="3" id="KW-1185">Reference proteome</keyword>
<dbReference type="AlphaFoldDB" id="A0AAN8I932"/>
<feature type="region of interest" description="Disordered" evidence="1">
    <location>
        <begin position="1"/>
        <end position="52"/>
    </location>
</feature>
<evidence type="ECO:0000313" key="3">
    <source>
        <dbReference type="Proteomes" id="UP001316803"/>
    </source>
</evidence>
<evidence type="ECO:0000256" key="1">
    <source>
        <dbReference type="SAM" id="MobiDB-lite"/>
    </source>
</evidence>
<gene>
    <name evidence="2" type="ORF">OHC33_003948</name>
</gene>
<comment type="caution">
    <text evidence="2">The sequence shown here is derived from an EMBL/GenBank/DDBJ whole genome shotgun (WGS) entry which is preliminary data.</text>
</comment>
<sequence length="119" mass="12101">MSSSSHSTSILNTSIKQSAPTETTSTGGTSTVTSDGSIVQSSDPTTDPDASITQKLKGDIAGAAKGTMGSLQAATGAAVRNEGMEKKGLEKMQGEDERLGAKRGVMPVGTGRREGREDA</sequence>
<feature type="compositionally biased region" description="Low complexity" evidence="1">
    <location>
        <begin position="1"/>
        <end position="37"/>
    </location>
</feature>
<protein>
    <submittedName>
        <fullName evidence="2">Uncharacterized protein</fullName>
    </submittedName>
</protein>
<organism evidence="2 3">
    <name type="scientific">Knufia fluminis</name>
    <dbReference type="NCBI Taxonomy" id="191047"/>
    <lineage>
        <taxon>Eukaryota</taxon>
        <taxon>Fungi</taxon>
        <taxon>Dikarya</taxon>
        <taxon>Ascomycota</taxon>
        <taxon>Pezizomycotina</taxon>
        <taxon>Eurotiomycetes</taxon>
        <taxon>Chaetothyriomycetidae</taxon>
        <taxon>Chaetothyriales</taxon>
        <taxon>Trichomeriaceae</taxon>
        <taxon>Knufia</taxon>
    </lineage>
</organism>
<dbReference type="Proteomes" id="UP001316803">
    <property type="component" value="Unassembled WGS sequence"/>
</dbReference>
<feature type="compositionally biased region" description="Basic and acidic residues" evidence="1">
    <location>
        <begin position="82"/>
        <end position="100"/>
    </location>
</feature>
<evidence type="ECO:0000313" key="2">
    <source>
        <dbReference type="EMBL" id="KAK5955266.1"/>
    </source>
</evidence>
<dbReference type="EMBL" id="JAKLMC020000007">
    <property type="protein sequence ID" value="KAK5955266.1"/>
    <property type="molecule type" value="Genomic_DNA"/>
</dbReference>
<proteinExistence type="predicted"/>
<name>A0AAN8I932_9EURO</name>
<accession>A0AAN8I932</accession>